<dbReference type="AlphaFoldDB" id="A0A8T1L0U2"/>
<evidence type="ECO:0000256" key="1">
    <source>
        <dbReference type="SAM" id="Coils"/>
    </source>
</evidence>
<dbReference type="Proteomes" id="UP000760860">
    <property type="component" value="Unassembled WGS sequence"/>
</dbReference>
<feature type="coiled-coil region" evidence="1">
    <location>
        <begin position="40"/>
        <end position="67"/>
    </location>
</feature>
<dbReference type="EMBL" id="RCMV01000146">
    <property type="protein sequence ID" value="KAG3223402.1"/>
    <property type="molecule type" value="Genomic_DNA"/>
</dbReference>
<organism evidence="5 8">
    <name type="scientific">Phytophthora cactorum</name>
    <dbReference type="NCBI Taxonomy" id="29920"/>
    <lineage>
        <taxon>Eukaryota</taxon>
        <taxon>Sar</taxon>
        <taxon>Stramenopiles</taxon>
        <taxon>Oomycota</taxon>
        <taxon>Peronosporomycetes</taxon>
        <taxon>Peronosporales</taxon>
        <taxon>Peronosporaceae</taxon>
        <taxon>Phytophthora</taxon>
    </lineage>
</organism>
<dbReference type="EMBL" id="RCML01000039">
    <property type="protein sequence ID" value="KAG2996244.1"/>
    <property type="molecule type" value="Genomic_DNA"/>
</dbReference>
<dbReference type="Proteomes" id="UP000774804">
    <property type="component" value="Unassembled WGS sequence"/>
</dbReference>
<evidence type="ECO:0000313" key="6">
    <source>
        <dbReference type="EMBL" id="KAG2996244.1"/>
    </source>
</evidence>
<accession>A0A8T1L0U2</accession>
<dbReference type="Proteomes" id="UP000697107">
    <property type="component" value="Unassembled WGS sequence"/>
</dbReference>
<gene>
    <name evidence="3" type="ORF">PC113_g7360</name>
    <name evidence="4" type="ORF">PC115_g6223</name>
    <name evidence="5" type="ORF">PC117_g5406</name>
    <name evidence="6" type="ORF">PC118_g2596</name>
    <name evidence="7" type="ORF">PC129_g5917</name>
</gene>
<sequence>MPSASSADAHTFFGQGVPAADTSMFQQLFAIMAQQNQTFQSAIQAQMQQTQMQMQRAQAQFEQLMLQQGGRNRKTEPPSYEGKINDDLEL</sequence>
<comment type="caution">
    <text evidence="5">The sequence shown here is derived from an EMBL/GenBank/DDBJ whole genome shotgun (WGS) entry which is preliminary data.</text>
</comment>
<evidence type="ECO:0000313" key="4">
    <source>
        <dbReference type="EMBL" id="KAG2931157.1"/>
    </source>
</evidence>
<proteinExistence type="predicted"/>
<dbReference type="EMBL" id="RCMG01000160">
    <property type="protein sequence ID" value="KAG2861233.1"/>
    <property type="molecule type" value="Genomic_DNA"/>
</dbReference>
<feature type="region of interest" description="Disordered" evidence="2">
    <location>
        <begin position="67"/>
        <end position="90"/>
    </location>
</feature>
<dbReference type="Proteomes" id="UP000736787">
    <property type="component" value="Unassembled WGS sequence"/>
</dbReference>
<dbReference type="Proteomes" id="UP000735874">
    <property type="component" value="Unassembled WGS sequence"/>
</dbReference>
<dbReference type="VEuPathDB" id="FungiDB:PC110_g575"/>
<name>A0A8T1L0U2_9STRA</name>
<dbReference type="EMBL" id="RCMK01000095">
    <property type="protein sequence ID" value="KAG2949203.1"/>
    <property type="molecule type" value="Genomic_DNA"/>
</dbReference>
<evidence type="ECO:0000313" key="3">
    <source>
        <dbReference type="EMBL" id="KAG2861233.1"/>
    </source>
</evidence>
<reference evidence="5" key="1">
    <citation type="submission" date="2018-10" db="EMBL/GenBank/DDBJ databases">
        <title>Effector identification in a new, highly contiguous assembly of the strawberry crown rot pathogen Phytophthora cactorum.</title>
        <authorList>
            <person name="Armitage A.D."/>
            <person name="Nellist C.F."/>
            <person name="Bates H."/>
            <person name="Vickerstaff R.J."/>
            <person name="Harrison R.J."/>
        </authorList>
    </citation>
    <scope>NUCLEOTIDE SEQUENCE</scope>
    <source>
        <strain evidence="3">15-7</strain>
        <strain evidence="4">4032</strain>
        <strain evidence="5">4040</strain>
        <strain evidence="6">P415</strain>
        <strain evidence="7">P421</strain>
    </source>
</reference>
<evidence type="ECO:0000256" key="2">
    <source>
        <dbReference type="SAM" id="MobiDB-lite"/>
    </source>
</evidence>
<evidence type="ECO:0000313" key="8">
    <source>
        <dbReference type="Proteomes" id="UP000736787"/>
    </source>
</evidence>
<evidence type="ECO:0000313" key="7">
    <source>
        <dbReference type="EMBL" id="KAG3223402.1"/>
    </source>
</evidence>
<evidence type="ECO:0000313" key="5">
    <source>
        <dbReference type="EMBL" id="KAG2949203.1"/>
    </source>
</evidence>
<dbReference type="EMBL" id="RCMI01000136">
    <property type="protein sequence ID" value="KAG2931157.1"/>
    <property type="molecule type" value="Genomic_DNA"/>
</dbReference>
<keyword evidence="1" id="KW-0175">Coiled coil</keyword>
<protein>
    <submittedName>
        <fullName evidence="5">Uncharacterized protein</fullName>
    </submittedName>
</protein>